<dbReference type="Proteomes" id="UP000031516">
    <property type="component" value="Unassembled WGS sequence"/>
</dbReference>
<gene>
    <name evidence="2" type="ORF">KLDO_g943</name>
</gene>
<dbReference type="InterPro" id="IPR015943">
    <property type="entry name" value="WD40/YVTN_repeat-like_dom_sf"/>
</dbReference>
<evidence type="ECO:0000313" key="2">
    <source>
        <dbReference type="EMBL" id="CDO92627.1"/>
    </source>
</evidence>
<dbReference type="EMBL" id="CCBQ010000016">
    <property type="protein sequence ID" value="CDO92627.1"/>
    <property type="molecule type" value="Genomic_DNA"/>
</dbReference>
<protein>
    <submittedName>
        <fullName evidence="2">WGS project CCBQ000000000 data, contig 00012</fullName>
    </submittedName>
</protein>
<evidence type="ECO:0000256" key="1">
    <source>
        <dbReference type="SAM" id="MobiDB-lite"/>
    </source>
</evidence>
<evidence type="ECO:0000313" key="3">
    <source>
        <dbReference type="Proteomes" id="UP000031516"/>
    </source>
</evidence>
<dbReference type="Gene3D" id="2.130.10.10">
    <property type="entry name" value="YVTN repeat-like/Quinoprotein amine dehydrogenase"/>
    <property type="match status" value="1"/>
</dbReference>
<name>A0A0A8L304_9SACH</name>
<proteinExistence type="predicted"/>
<dbReference type="SUPFAM" id="SSF50978">
    <property type="entry name" value="WD40 repeat-like"/>
    <property type="match status" value="1"/>
</dbReference>
<sequence>MTEYYKAPEIFRQNAIIVKKTTTVDSDGNSNGYGGISPVFKRNCSAESSKLSSPLLRKVSGDLNDVIFTKKLRTDCWKLSDDTKGVTSMSLDADTILLSTSQYTDNLQLFQLRDNDNGQRGGKLLHSLQTITVPGKSILATHVMPLENNKTVVSFDDTVHDRILLSGHSDGYVNLISTSTEDGNAKILKRFNHAKHLKVTTDSMDSLDLASEIYDMHRSKPIRHLKSWNKHHFTSIINDSLFVYDVNQQSKDPLYLNSFPGLEHVDANPVNPFTLSLAGTKFGPSGIALLDLRSSDSNGLRVPESPQRSSGNTDCHKSFASKWLDEYTVVNAVGKDLKVWDIRYGTVKAQLLGHHGFVTSLDFDNDMNKIYSTDDQGLIMSWAMNGINYTDYTLHCGPSHGIQSFGLPKDCVQNGNIIQSPDLERAANRKHIGSHFVGLSNSRFVSLQDQELRSYSIVDMPMMLPPPRNPLRLAKPQLNDLHSELSQSPANLSSDETSKDSSNSAFEDSEDTLEYEAHSPMTPLLDSMFEGKVHEFDIPSLPLLSGIRRGSDATFV</sequence>
<reference evidence="2 3" key="1">
    <citation type="submission" date="2014-03" db="EMBL/GenBank/DDBJ databases">
        <title>The genome of Kluyveromyces dobzhanskii.</title>
        <authorList>
            <person name="Nystedt B."/>
            <person name="Astrom S."/>
        </authorList>
    </citation>
    <scope>NUCLEOTIDE SEQUENCE [LARGE SCALE GENOMIC DNA]</scope>
    <source>
        <strain evidence="2 3">CBS 2104</strain>
    </source>
</reference>
<organism evidence="2 3">
    <name type="scientific">Kluyveromyces dobzhanskii CBS 2104</name>
    <dbReference type="NCBI Taxonomy" id="1427455"/>
    <lineage>
        <taxon>Eukaryota</taxon>
        <taxon>Fungi</taxon>
        <taxon>Dikarya</taxon>
        <taxon>Ascomycota</taxon>
        <taxon>Saccharomycotina</taxon>
        <taxon>Saccharomycetes</taxon>
        <taxon>Saccharomycetales</taxon>
        <taxon>Saccharomycetaceae</taxon>
        <taxon>Kluyveromyces</taxon>
    </lineage>
</organism>
<dbReference type="AlphaFoldDB" id="A0A0A8L304"/>
<keyword evidence="3" id="KW-1185">Reference proteome</keyword>
<comment type="caution">
    <text evidence="2">The sequence shown here is derived from an EMBL/GenBank/DDBJ whole genome shotgun (WGS) entry which is preliminary data.</text>
</comment>
<dbReference type="InterPro" id="IPR036322">
    <property type="entry name" value="WD40_repeat_dom_sf"/>
</dbReference>
<accession>A0A0A8L304</accession>
<feature type="region of interest" description="Disordered" evidence="1">
    <location>
        <begin position="485"/>
        <end position="514"/>
    </location>
</feature>
<dbReference type="OrthoDB" id="361494at2759"/>